<dbReference type="PANTHER" id="PTHR33169:SF26">
    <property type="entry name" value="CONSERVED PROTEIN"/>
    <property type="match status" value="1"/>
</dbReference>
<feature type="domain" description="Transcription regulator PadR C-terminal" evidence="2">
    <location>
        <begin position="124"/>
        <end position="196"/>
    </location>
</feature>
<evidence type="ECO:0000313" key="6">
    <source>
        <dbReference type="EMBL" id="CAB5031722.1"/>
    </source>
</evidence>
<evidence type="ECO:0000313" key="5">
    <source>
        <dbReference type="EMBL" id="CAB4980733.1"/>
    </source>
</evidence>
<accession>A0A6J7MQP9</accession>
<evidence type="ECO:0000313" key="4">
    <source>
        <dbReference type="EMBL" id="CAB4915641.1"/>
    </source>
</evidence>
<dbReference type="EMBL" id="CAEZYK010000003">
    <property type="protein sequence ID" value="CAB4713102.1"/>
    <property type="molecule type" value="Genomic_DNA"/>
</dbReference>
<dbReference type="Pfam" id="PF10400">
    <property type="entry name" value="Vir_act_alpha_C"/>
    <property type="match status" value="1"/>
</dbReference>
<gene>
    <name evidence="3" type="ORF">UFOPK2683_00112</name>
    <name evidence="4" type="ORF">UFOPK3605_01393</name>
    <name evidence="5" type="ORF">UFOPK3897_01097</name>
    <name evidence="6" type="ORF">UFOPK4121_01445</name>
</gene>
<protein>
    <submittedName>
        <fullName evidence="5">Unannotated protein</fullName>
    </submittedName>
</protein>
<reference evidence="5" key="1">
    <citation type="submission" date="2020-05" db="EMBL/GenBank/DDBJ databases">
        <authorList>
            <person name="Chiriac C."/>
            <person name="Salcher M."/>
            <person name="Ghai R."/>
            <person name="Kavagutti S V."/>
        </authorList>
    </citation>
    <scope>NUCLEOTIDE SEQUENCE</scope>
</reference>
<evidence type="ECO:0000259" key="2">
    <source>
        <dbReference type="Pfam" id="PF10400"/>
    </source>
</evidence>
<dbReference type="InterPro" id="IPR018309">
    <property type="entry name" value="Tscrpt_reg_PadR_C"/>
</dbReference>
<organism evidence="5">
    <name type="scientific">freshwater metagenome</name>
    <dbReference type="NCBI Taxonomy" id="449393"/>
    <lineage>
        <taxon>unclassified sequences</taxon>
        <taxon>metagenomes</taxon>
        <taxon>ecological metagenomes</taxon>
    </lineage>
</organism>
<dbReference type="InterPro" id="IPR052509">
    <property type="entry name" value="Metal_resp_DNA-bind_regulator"/>
</dbReference>
<dbReference type="EMBL" id="CAFBMM010000094">
    <property type="protein sequence ID" value="CAB4915641.1"/>
    <property type="molecule type" value="Genomic_DNA"/>
</dbReference>
<dbReference type="InterPro" id="IPR005149">
    <property type="entry name" value="Tscrpt_reg_PadR_N"/>
</dbReference>
<dbReference type="EMBL" id="CAFBPQ010000065">
    <property type="protein sequence ID" value="CAB5031722.1"/>
    <property type="molecule type" value="Genomic_DNA"/>
</dbReference>
<dbReference type="SUPFAM" id="SSF46785">
    <property type="entry name" value="Winged helix' DNA-binding domain"/>
    <property type="match status" value="2"/>
</dbReference>
<evidence type="ECO:0000259" key="1">
    <source>
        <dbReference type="Pfam" id="PF03551"/>
    </source>
</evidence>
<feature type="domain" description="Transcription regulator PadR N-terminal" evidence="1">
    <location>
        <begin position="6"/>
        <end position="52"/>
    </location>
</feature>
<dbReference type="Gene3D" id="1.10.10.10">
    <property type="entry name" value="Winged helix-like DNA-binding domain superfamily/Winged helix DNA-binding domain"/>
    <property type="match status" value="1"/>
</dbReference>
<dbReference type="InterPro" id="IPR036388">
    <property type="entry name" value="WH-like_DNA-bd_sf"/>
</dbReference>
<dbReference type="PANTHER" id="PTHR33169">
    <property type="entry name" value="PADR-FAMILY TRANSCRIPTIONAL REGULATOR"/>
    <property type="match status" value="1"/>
</dbReference>
<dbReference type="EMBL" id="CAFBOF010000025">
    <property type="protein sequence ID" value="CAB4980733.1"/>
    <property type="molecule type" value="Genomic_DNA"/>
</dbReference>
<dbReference type="InterPro" id="IPR036390">
    <property type="entry name" value="WH_DNA-bd_sf"/>
</dbReference>
<dbReference type="Pfam" id="PF03551">
    <property type="entry name" value="PadR"/>
    <property type="match status" value="1"/>
</dbReference>
<dbReference type="AlphaFoldDB" id="A0A6J7MQP9"/>
<proteinExistence type="predicted"/>
<sequence>MIELAVLGLLKEQPLHGYEIKKRLGETLGALWGVSYGSLYPALRRLERAEAIAVLDPLPDARGPSASTGSVSGDLAAARRRPKASRLGANRRTRKAYEITERGNALLIELLLADDERTDDERSFGLRLAFCRHLPPAGRLELLQRRRRVLRDRLERVERPRAITNGSDDDRYSRSLREHRARATQRDLEWIESLIALEQAEVSVNEPPVKDKRPTKLSTTTN</sequence>
<evidence type="ECO:0000313" key="3">
    <source>
        <dbReference type="EMBL" id="CAB4713102.1"/>
    </source>
</evidence>
<name>A0A6J7MQP9_9ZZZZ</name>